<comment type="caution">
    <text evidence="2">The sequence shown here is derived from an EMBL/GenBank/DDBJ whole genome shotgun (WGS) entry which is preliminary data.</text>
</comment>
<dbReference type="EMBL" id="JBDJPC010000008">
    <property type="protein sequence ID" value="KAL1493103.1"/>
    <property type="molecule type" value="Genomic_DNA"/>
</dbReference>
<evidence type="ECO:0000313" key="2">
    <source>
        <dbReference type="EMBL" id="KAL1493103.1"/>
    </source>
</evidence>
<keyword evidence="3" id="KW-1185">Reference proteome</keyword>
<gene>
    <name evidence="2" type="ORF">ABEB36_011229</name>
</gene>
<feature type="compositionally biased region" description="Pro residues" evidence="1">
    <location>
        <begin position="37"/>
        <end position="46"/>
    </location>
</feature>
<dbReference type="Proteomes" id="UP001566132">
    <property type="component" value="Unassembled WGS sequence"/>
</dbReference>
<protein>
    <submittedName>
        <fullName evidence="2">Uncharacterized protein</fullName>
    </submittedName>
</protein>
<dbReference type="AlphaFoldDB" id="A0ABD1EEM6"/>
<reference evidence="2 3" key="1">
    <citation type="submission" date="2024-05" db="EMBL/GenBank/DDBJ databases">
        <title>Genetic variation in Jamaican populations of the coffee berry borer (Hypothenemus hampei).</title>
        <authorList>
            <person name="Errbii M."/>
            <person name="Myrie A."/>
        </authorList>
    </citation>
    <scope>NUCLEOTIDE SEQUENCE [LARGE SCALE GENOMIC DNA]</scope>
    <source>
        <strain evidence="2">JA-Hopewell-2020-01-JO</strain>
        <tissue evidence="2">Whole body</tissue>
    </source>
</reference>
<name>A0ABD1EEM6_HYPHA</name>
<evidence type="ECO:0000313" key="3">
    <source>
        <dbReference type="Proteomes" id="UP001566132"/>
    </source>
</evidence>
<proteinExistence type="predicted"/>
<sequence>MENIIKKKAEELVKLSLICMVRSAGWTESNKHVAARPSPPAVPPPRAVVTSLTSRHTPASARPAVLPARLNASVMPVTEPKSGNPAFKDYYRVL</sequence>
<feature type="region of interest" description="Disordered" evidence="1">
    <location>
        <begin position="31"/>
        <end position="61"/>
    </location>
</feature>
<organism evidence="2 3">
    <name type="scientific">Hypothenemus hampei</name>
    <name type="common">Coffee berry borer</name>
    <dbReference type="NCBI Taxonomy" id="57062"/>
    <lineage>
        <taxon>Eukaryota</taxon>
        <taxon>Metazoa</taxon>
        <taxon>Ecdysozoa</taxon>
        <taxon>Arthropoda</taxon>
        <taxon>Hexapoda</taxon>
        <taxon>Insecta</taxon>
        <taxon>Pterygota</taxon>
        <taxon>Neoptera</taxon>
        <taxon>Endopterygota</taxon>
        <taxon>Coleoptera</taxon>
        <taxon>Polyphaga</taxon>
        <taxon>Cucujiformia</taxon>
        <taxon>Curculionidae</taxon>
        <taxon>Scolytinae</taxon>
        <taxon>Hypothenemus</taxon>
    </lineage>
</organism>
<evidence type="ECO:0000256" key="1">
    <source>
        <dbReference type="SAM" id="MobiDB-lite"/>
    </source>
</evidence>
<accession>A0ABD1EEM6</accession>